<evidence type="ECO:0000313" key="2">
    <source>
        <dbReference type="EMBL" id="GAA4659098.1"/>
    </source>
</evidence>
<dbReference type="SUPFAM" id="SSF51182">
    <property type="entry name" value="RmlC-like cupins"/>
    <property type="match status" value="1"/>
</dbReference>
<sequence>MTKFSQIQLNKNVYDILKMTLPKQGSIEIQRDSLGKIHYWHTHKVNETLLIIEGELDFFCSEKRITYTLGNMIQLPANTRHKTVAADTGCIYAIATKMLALENE</sequence>
<dbReference type="Gene3D" id="2.60.120.10">
    <property type="entry name" value="Jelly Rolls"/>
    <property type="match status" value="1"/>
</dbReference>
<dbReference type="InterPro" id="IPR014710">
    <property type="entry name" value="RmlC-like_jellyroll"/>
</dbReference>
<dbReference type="Pfam" id="PF07883">
    <property type="entry name" value="Cupin_2"/>
    <property type="match status" value="1"/>
</dbReference>
<dbReference type="Proteomes" id="UP001501699">
    <property type="component" value="Unassembled WGS sequence"/>
</dbReference>
<gene>
    <name evidence="2" type="ORF">GCM10023262_03420</name>
</gene>
<reference evidence="3" key="1">
    <citation type="journal article" date="2019" name="Int. J. Syst. Evol. Microbiol.">
        <title>The Global Catalogue of Microorganisms (GCM) 10K type strain sequencing project: providing services to taxonomists for standard genome sequencing and annotation.</title>
        <authorList>
            <consortium name="The Broad Institute Genomics Platform"/>
            <consortium name="The Broad Institute Genome Sequencing Center for Infectious Disease"/>
            <person name="Wu L."/>
            <person name="Ma J."/>
        </authorList>
    </citation>
    <scope>NUCLEOTIDE SEQUENCE [LARGE SCALE GENOMIC DNA]</scope>
    <source>
        <strain evidence="3">JCM 17714</strain>
    </source>
</reference>
<dbReference type="InterPro" id="IPR013096">
    <property type="entry name" value="Cupin_2"/>
</dbReference>
<comment type="caution">
    <text evidence="2">The sequence shown here is derived from an EMBL/GenBank/DDBJ whole genome shotgun (WGS) entry which is preliminary data.</text>
</comment>
<proteinExistence type="predicted"/>
<name>A0ABP8VDE7_9HYPH</name>
<dbReference type="RefSeq" id="WP_345118361.1">
    <property type="nucleotide sequence ID" value="NZ_BAABJA010000001.1"/>
</dbReference>
<accession>A0ABP8VDE7</accession>
<keyword evidence="3" id="KW-1185">Reference proteome</keyword>
<evidence type="ECO:0000313" key="3">
    <source>
        <dbReference type="Proteomes" id="UP001501699"/>
    </source>
</evidence>
<dbReference type="EMBL" id="BAABJA010000001">
    <property type="protein sequence ID" value="GAA4659098.1"/>
    <property type="molecule type" value="Genomic_DNA"/>
</dbReference>
<evidence type="ECO:0000259" key="1">
    <source>
        <dbReference type="Pfam" id="PF07883"/>
    </source>
</evidence>
<protein>
    <recommendedName>
        <fullName evidence="1">Cupin type-2 domain-containing protein</fullName>
    </recommendedName>
</protein>
<feature type="domain" description="Cupin type-2" evidence="1">
    <location>
        <begin position="37"/>
        <end position="87"/>
    </location>
</feature>
<dbReference type="InterPro" id="IPR011051">
    <property type="entry name" value="RmlC_Cupin_sf"/>
</dbReference>
<organism evidence="2 3">
    <name type="scientific">Bartonella pachyuromydis</name>
    <dbReference type="NCBI Taxonomy" id="931097"/>
    <lineage>
        <taxon>Bacteria</taxon>
        <taxon>Pseudomonadati</taxon>
        <taxon>Pseudomonadota</taxon>
        <taxon>Alphaproteobacteria</taxon>
        <taxon>Hyphomicrobiales</taxon>
        <taxon>Bartonellaceae</taxon>
        <taxon>Bartonella</taxon>
    </lineage>
</organism>